<dbReference type="InterPro" id="IPR002110">
    <property type="entry name" value="Ankyrin_rpt"/>
</dbReference>
<sequence>MDRDSNAELIIAAENGDEEKVVECISLGADVNHKGPNSMALHCAAFNGFENIVKLLLENGADPNIPDNQSFYPLQLAVSKKEFSICEFLLANNADIKVVTDKGGSLLHLAAAIDFLDIFDLKGIEEIDLEHKDAFGRTALNTAASLGQICVAQTLVDKKADINTVDNNNLTPLLNALIYLEESMIKNWDSVGSNDGVNVKYEIINGCFRYINPYTGDDSLGRVLPAWEQEEICEELSWAPKEHLNYWETVDLIIYLIKNGANFEDEGDEGHSAILYACSIGEPALMQNLIAAGATFDVKDKSGITPLHYLARSKRVDGLEEYYKLNDNKFSNFKDEKGWTPLHFLADLGGHRRMAEILLENGADVNAESTKEFVVFPVGTKPAEVAKHWNDEELARLLS</sequence>
<evidence type="ECO:0000256" key="2">
    <source>
        <dbReference type="ARBA" id="ARBA00023043"/>
    </source>
</evidence>
<dbReference type="PRINTS" id="PR01415">
    <property type="entry name" value="ANKYRIN"/>
</dbReference>
<feature type="repeat" description="ANK" evidence="3">
    <location>
        <begin position="337"/>
        <end position="370"/>
    </location>
</feature>
<evidence type="ECO:0000313" key="5">
    <source>
        <dbReference type="Proteomes" id="UP001501126"/>
    </source>
</evidence>
<evidence type="ECO:0000256" key="3">
    <source>
        <dbReference type="PROSITE-ProRule" id="PRU00023"/>
    </source>
</evidence>
<feature type="repeat" description="ANK" evidence="3">
    <location>
        <begin position="36"/>
        <end position="68"/>
    </location>
</feature>
<reference evidence="5" key="1">
    <citation type="journal article" date="2019" name="Int. J. Syst. Evol. Microbiol.">
        <title>The Global Catalogue of Microorganisms (GCM) 10K type strain sequencing project: providing services to taxonomists for standard genome sequencing and annotation.</title>
        <authorList>
            <consortium name="The Broad Institute Genomics Platform"/>
            <consortium name="The Broad Institute Genome Sequencing Center for Infectious Disease"/>
            <person name="Wu L."/>
            <person name="Ma J."/>
        </authorList>
    </citation>
    <scope>NUCLEOTIDE SEQUENCE [LARGE SCALE GENOMIC DNA]</scope>
    <source>
        <strain evidence="5">JCM 16083</strain>
    </source>
</reference>
<comment type="caution">
    <text evidence="4">The sequence shown here is derived from an EMBL/GenBank/DDBJ whole genome shotgun (WGS) entry which is preliminary data.</text>
</comment>
<dbReference type="EMBL" id="BAAAFH010000003">
    <property type="protein sequence ID" value="GAA0873936.1"/>
    <property type="molecule type" value="Genomic_DNA"/>
</dbReference>
<dbReference type="Proteomes" id="UP001501126">
    <property type="component" value="Unassembled WGS sequence"/>
</dbReference>
<dbReference type="PANTHER" id="PTHR24198:SF165">
    <property type="entry name" value="ANKYRIN REPEAT-CONTAINING PROTEIN-RELATED"/>
    <property type="match status" value="1"/>
</dbReference>
<feature type="repeat" description="ANK" evidence="3">
    <location>
        <begin position="135"/>
        <end position="167"/>
    </location>
</feature>
<dbReference type="PANTHER" id="PTHR24198">
    <property type="entry name" value="ANKYRIN REPEAT AND PROTEIN KINASE DOMAIN-CONTAINING PROTEIN"/>
    <property type="match status" value="1"/>
</dbReference>
<evidence type="ECO:0000256" key="1">
    <source>
        <dbReference type="ARBA" id="ARBA00022737"/>
    </source>
</evidence>
<name>A0ABP3Y115_9FLAO</name>
<gene>
    <name evidence="4" type="ORF">GCM10009118_03440</name>
</gene>
<evidence type="ECO:0000313" key="4">
    <source>
        <dbReference type="EMBL" id="GAA0873936.1"/>
    </source>
</evidence>
<keyword evidence="1" id="KW-0677">Repeat</keyword>
<dbReference type="SUPFAM" id="SSF48403">
    <property type="entry name" value="Ankyrin repeat"/>
    <property type="match status" value="2"/>
</dbReference>
<keyword evidence="5" id="KW-1185">Reference proteome</keyword>
<feature type="repeat" description="ANK" evidence="3">
    <location>
        <begin position="269"/>
        <end position="301"/>
    </location>
</feature>
<proteinExistence type="predicted"/>
<dbReference type="Pfam" id="PF12796">
    <property type="entry name" value="Ank_2"/>
    <property type="match status" value="3"/>
</dbReference>
<dbReference type="PROSITE" id="PS50088">
    <property type="entry name" value="ANK_REPEAT"/>
    <property type="match status" value="4"/>
</dbReference>
<accession>A0ABP3Y115</accession>
<organism evidence="4 5">
    <name type="scientific">Wandonia haliotis</name>
    <dbReference type="NCBI Taxonomy" id="574963"/>
    <lineage>
        <taxon>Bacteria</taxon>
        <taxon>Pseudomonadati</taxon>
        <taxon>Bacteroidota</taxon>
        <taxon>Flavobacteriia</taxon>
        <taxon>Flavobacteriales</taxon>
        <taxon>Crocinitomicaceae</taxon>
        <taxon>Wandonia</taxon>
    </lineage>
</organism>
<dbReference type="SMART" id="SM00248">
    <property type="entry name" value="ANK"/>
    <property type="match status" value="7"/>
</dbReference>
<evidence type="ECO:0008006" key="6">
    <source>
        <dbReference type="Google" id="ProtNLM"/>
    </source>
</evidence>
<keyword evidence="2 3" id="KW-0040">ANK repeat</keyword>
<dbReference type="PROSITE" id="PS50297">
    <property type="entry name" value="ANK_REP_REGION"/>
    <property type="match status" value="3"/>
</dbReference>
<protein>
    <recommendedName>
        <fullName evidence="6">Ankyrin repeat domain-containing protein</fullName>
    </recommendedName>
</protein>
<dbReference type="Gene3D" id="1.25.40.20">
    <property type="entry name" value="Ankyrin repeat-containing domain"/>
    <property type="match status" value="3"/>
</dbReference>
<dbReference type="InterPro" id="IPR036770">
    <property type="entry name" value="Ankyrin_rpt-contain_sf"/>
</dbReference>
<dbReference type="RefSeq" id="WP_343784477.1">
    <property type="nucleotide sequence ID" value="NZ_BAAAFH010000003.1"/>
</dbReference>